<proteinExistence type="predicted"/>
<keyword evidence="2" id="KW-0812">Transmembrane</keyword>
<feature type="transmembrane region" description="Helical" evidence="2">
    <location>
        <begin position="137"/>
        <end position="157"/>
    </location>
</feature>
<reference evidence="4 5" key="1">
    <citation type="submission" date="2024-02" db="EMBL/GenBank/DDBJ databases">
        <title>A nitrogen-fixing paenibacillus bacterium.</title>
        <authorList>
            <person name="Zhang W.L."/>
            <person name="Chen S.F."/>
        </authorList>
    </citation>
    <scope>NUCLEOTIDE SEQUENCE [LARGE SCALE GENOMIC DNA]</scope>
    <source>
        <strain evidence="4 5">M1</strain>
    </source>
</reference>
<evidence type="ECO:0000313" key="4">
    <source>
        <dbReference type="EMBL" id="MEF2964232.1"/>
    </source>
</evidence>
<dbReference type="InterPro" id="IPR027417">
    <property type="entry name" value="P-loop_NTPase"/>
</dbReference>
<gene>
    <name evidence="4" type="ORF">V3851_00190</name>
</gene>
<keyword evidence="5" id="KW-1185">Reference proteome</keyword>
<evidence type="ECO:0000256" key="2">
    <source>
        <dbReference type="SAM" id="Phobius"/>
    </source>
</evidence>
<dbReference type="Proteomes" id="UP001306950">
    <property type="component" value="Unassembled WGS sequence"/>
</dbReference>
<comment type="caution">
    <text evidence="4">The sequence shown here is derived from an EMBL/GenBank/DDBJ whole genome shotgun (WGS) entry which is preliminary data.</text>
</comment>
<sequence length="1219" mass="140264">MNLPVLNNHPGIGSPGKDRPGDGAADDFLYEDLTPKSNADEDGQYAEAITWALNNEEIKNIALTGPYGSGKSSLIKTYIKQHGDKHRFLNISLATFKEETVSEGVLEKSILQQMIYKVHNDKLPYSRFKRIKHNRKMSLHSFISSLLLFMLLLIIVIKPDSVQNWLEHTAIMKSVSSGNSLFIGATLFSAVLLIVGVSYILAKLFDLVGKNINLRKVSTPNITIELDSHPESSIFHKYLDEIIYFFEATDYDVVVFEDLDRFENLDIFENLRELNTLLNNSEQINRRVVFIYAVKDDMFGSPSEGGAAKRDNMFSSRNRTKFFDYILPVIPVINSSNSGEKLYEKLQKSDYGKRVSRELINDVTVYIDDMRILINICNEFATYVKKLGSNALNHNQLFAMIVYKNIYPADFADLLMNRGMVYGAFTRKNEAVDTEVRSIAAEMDRIESDLVQLEKETLDSVEELRLVYLKAIGFGVPNNYQGYHILLDDTRYDLGTMPGADFFAKLASATKVTFQMNRGTSGHNIEDNRKQIDTVFNTKRSYLERERIIGIKEREAAESLKLRLEALNRTKGEASAWSLKEMIARRPEAIFNGGIGSEKLLIYLLRQGYIDEMYPNYITYFYPGSLTSGDMRFIRSVKDREALPANHKLHRMDGILDRLFIDEFKRPEILNFDLVDYIISGKDYPHFLEAIFTQLANESESSWEFIDRYRKVTEHKAEFIRLLCRKWNHFWDYVERNSKLSDKTKDEYLAEIIAYADEDDLHALNQQEDLAGSISGRSYFPALFHDSMIHPKVQAAMLALQVRFMNLDEAVRESPLLDFIYENQLYILNPEMVRFILHDTVKGNPWSYSAITRSGQQQLIDRVENNINQYVEQIFIKMGVDDESEQTLLHLLNRDDLDQVLKYEIINLQQVRISDISLVWEELWGKLMNSRKLIPVWHNVLQYYESQKKTVDDALVHYLSDEGICKELSLSPLRDAEDFDDELREQLTFDLIECDEIPDPLFEVLAGSLYKLDTYPIGELSEDRVRIMVHTGMLLFTADSFAALKQHFRPLHLKLIEQDPRTYAAGPDAFPLDAADQVYLLNSPDLDADIKELIYQRADNHAAAGNARLAEAMVTHVLRQKHVLEKERLIPLFDADIDLAPKLELLNSQLEKLDNETITECLHKLGEPYSLLTEPRKRPHLGNTALNRTLLAKLEEKKYISSWKQAGDVILQVNTKHKI</sequence>
<evidence type="ECO:0000313" key="5">
    <source>
        <dbReference type="Proteomes" id="UP001306950"/>
    </source>
</evidence>
<dbReference type="InterPro" id="IPR048428">
    <property type="entry name" value="YobI-NTPase"/>
</dbReference>
<feature type="domain" description="YobI-like P-loop NTPase" evidence="3">
    <location>
        <begin position="45"/>
        <end position="422"/>
    </location>
</feature>
<dbReference type="Pfam" id="PF20693">
    <property type="entry name" value="YobI-ATPase"/>
    <property type="match status" value="1"/>
</dbReference>
<keyword evidence="2" id="KW-1133">Transmembrane helix</keyword>
<evidence type="ECO:0000259" key="3">
    <source>
        <dbReference type="Pfam" id="PF20693"/>
    </source>
</evidence>
<evidence type="ECO:0000256" key="1">
    <source>
        <dbReference type="SAM" id="MobiDB-lite"/>
    </source>
</evidence>
<accession>A0ABU7VMY8</accession>
<organism evidence="4 5">
    <name type="scientific">Paenibacillus haidiansis</name>
    <dbReference type="NCBI Taxonomy" id="1574488"/>
    <lineage>
        <taxon>Bacteria</taxon>
        <taxon>Bacillati</taxon>
        <taxon>Bacillota</taxon>
        <taxon>Bacilli</taxon>
        <taxon>Bacillales</taxon>
        <taxon>Paenibacillaceae</taxon>
        <taxon>Paenibacillus</taxon>
    </lineage>
</organism>
<keyword evidence="2" id="KW-0472">Membrane</keyword>
<feature type="transmembrane region" description="Helical" evidence="2">
    <location>
        <begin position="181"/>
        <end position="202"/>
    </location>
</feature>
<name>A0ABU7VMY8_9BACL</name>
<dbReference type="SUPFAM" id="SSF52540">
    <property type="entry name" value="P-loop containing nucleoside triphosphate hydrolases"/>
    <property type="match status" value="1"/>
</dbReference>
<protein>
    <recommendedName>
        <fullName evidence="3">YobI-like P-loop NTPase domain-containing protein</fullName>
    </recommendedName>
</protein>
<feature type="region of interest" description="Disordered" evidence="1">
    <location>
        <begin position="1"/>
        <end position="29"/>
    </location>
</feature>
<dbReference type="RefSeq" id="WP_331844479.1">
    <property type="nucleotide sequence ID" value="NZ_JAZHPZ010000001.1"/>
</dbReference>
<dbReference type="EMBL" id="JAZHPZ010000001">
    <property type="protein sequence ID" value="MEF2964232.1"/>
    <property type="molecule type" value="Genomic_DNA"/>
</dbReference>